<feature type="region of interest" description="Disordered" evidence="1">
    <location>
        <begin position="48"/>
        <end position="91"/>
    </location>
</feature>
<feature type="compositionally biased region" description="Basic and acidic residues" evidence="1">
    <location>
        <begin position="78"/>
        <end position="91"/>
    </location>
</feature>
<evidence type="ECO:0000256" key="1">
    <source>
        <dbReference type="SAM" id="MobiDB-lite"/>
    </source>
</evidence>
<reference evidence="2 3" key="1">
    <citation type="journal article" date="2007" name="Nature">
        <title>Evolution of genes and genomes on the Drosophila phylogeny.</title>
        <authorList>
            <consortium name="Drosophila 12 Genomes Consortium"/>
            <person name="Clark A.G."/>
            <person name="Eisen M.B."/>
            <person name="Smith D.R."/>
            <person name="Bergman C.M."/>
            <person name="Oliver B."/>
            <person name="Markow T.A."/>
            <person name="Kaufman T.C."/>
            <person name="Kellis M."/>
            <person name="Gelbart W."/>
            <person name="Iyer V.N."/>
            <person name="Pollard D.A."/>
            <person name="Sackton T.B."/>
            <person name="Larracuente A.M."/>
            <person name="Singh N.D."/>
            <person name="Abad J.P."/>
            <person name="Abt D.N."/>
            <person name="Adryan B."/>
            <person name="Aguade M."/>
            <person name="Akashi H."/>
            <person name="Anderson W.W."/>
            <person name="Aquadro C.F."/>
            <person name="Ardell D.H."/>
            <person name="Arguello R."/>
            <person name="Artieri C.G."/>
            <person name="Barbash D.A."/>
            <person name="Barker D."/>
            <person name="Barsanti P."/>
            <person name="Batterham P."/>
            <person name="Batzoglou S."/>
            <person name="Begun D."/>
            <person name="Bhutkar A."/>
            <person name="Blanco E."/>
            <person name="Bosak S.A."/>
            <person name="Bradley R.K."/>
            <person name="Brand A.D."/>
            <person name="Brent M.R."/>
            <person name="Brooks A.N."/>
            <person name="Brown R.H."/>
            <person name="Butlin R.K."/>
            <person name="Caggese C."/>
            <person name="Calvi B.R."/>
            <person name="Bernardo de Carvalho A."/>
            <person name="Caspi A."/>
            <person name="Castrezana S."/>
            <person name="Celniker S.E."/>
            <person name="Chang J.L."/>
            <person name="Chapple C."/>
            <person name="Chatterji S."/>
            <person name="Chinwalla A."/>
            <person name="Civetta A."/>
            <person name="Clifton S.W."/>
            <person name="Comeron J.M."/>
            <person name="Costello J.C."/>
            <person name="Coyne J.A."/>
            <person name="Daub J."/>
            <person name="David R.G."/>
            <person name="Delcher A.L."/>
            <person name="Delehaunty K."/>
            <person name="Do C.B."/>
            <person name="Ebling H."/>
            <person name="Edwards K."/>
            <person name="Eickbush T."/>
            <person name="Evans J.D."/>
            <person name="Filipski A."/>
            <person name="Findeiss S."/>
            <person name="Freyhult E."/>
            <person name="Fulton L."/>
            <person name="Fulton R."/>
            <person name="Garcia A.C."/>
            <person name="Gardiner A."/>
            <person name="Garfield D.A."/>
            <person name="Garvin B.E."/>
            <person name="Gibson G."/>
            <person name="Gilbert D."/>
            <person name="Gnerre S."/>
            <person name="Godfrey J."/>
            <person name="Good R."/>
            <person name="Gotea V."/>
            <person name="Gravely B."/>
            <person name="Greenberg A.J."/>
            <person name="Griffiths-Jones S."/>
            <person name="Gross S."/>
            <person name="Guigo R."/>
            <person name="Gustafson E.A."/>
            <person name="Haerty W."/>
            <person name="Hahn M.W."/>
            <person name="Halligan D.L."/>
            <person name="Halpern A.L."/>
            <person name="Halter G.M."/>
            <person name="Han M.V."/>
            <person name="Heger A."/>
            <person name="Hillier L."/>
            <person name="Hinrichs A.S."/>
            <person name="Holmes I."/>
            <person name="Hoskins R.A."/>
            <person name="Hubisz M.J."/>
            <person name="Hultmark D."/>
            <person name="Huntley M.A."/>
            <person name="Jaffe D.B."/>
            <person name="Jagadeeshan S."/>
            <person name="Jeck W.R."/>
            <person name="Johnson J."/>
            <person name="Jones C.D."/>
            <person name="Jordan W.C."/>
            <person name="Karpen G.H."/>
            <person name="Kataoka E."/>
            <person name="Keightley P.D."/>
            <person name="Kheradpour P."/>
            <person name="Kirkness E.F."/>
            <person name="Koerich L.B."/>
            <person name="Kristiansen K."/>
            <person name="Kudrna D."/>
            <person name="Kulathinal R.J."/>
            <person name="Kumar S."/>
            <person name="Kwok R."/>
            <person name="Lander E."/>
            <person name="Langley C.H."/>
            <person name="Lapoint R."/>
            <person name="Lazzaro B.P."/>
            <person name="Lee S.J."/>
            <person name="Levesque L."/>
            <person name="Li R."/>
            <person name="Lin C.F."/>
            <person name="Lin M.F."/>
            <person name="Lindblad-Toh K."/>
            <person name="Llopart A."/>
            <person name="Long M."/>
            <person name="Low L."/>
            <person name="Lozovsky E."/>
            <person name="Lu J."/>
            <person name="Luo M."/>
            <person name="Machado C.A."/>
            <person name="Makalowski W."/>
            <person name="Marzo M."/>
            <person name="Matsuda M."/>
            <person name="Matzkin L."/>
            <person name="McAllister B."/>
            <person name="McBride C.S."/>
            <person name="McKernan B."/>
            <person name="McKernan K."/>
            <person name="Mendez-Lago M."/>
            <person name="Minx P."/>
            <person name="Mollenhauer M.U."/>
            <person name="Montooth K."/>
            <person name="Mount S.M."/>
            <person name="Mu X."/>
            <person name="Myers E."/>
            <person name="Negre B."/>
            <person name="Newfeld S."/>
            <person name="Nielsen R."/>
            <person name="Noor M.A."/>
            <person name="O'Grady P."/>
            <person name="Pachter L."/>
            <person name="Papaceit M."/>
            <person name="Parisi M.J."/>
            <person name="Parisi M."/>
            <person name="Parts L."/>
            <person name="Pedersen J.S."/>
            <person name="Pesole G."/>
            <person name="Phillippy A.M."/>
            <person name="Ponting C.P."/>
            <person name="Pop M."/>
            <person name="Porcelli D."/>
            <person name="Powell J.R."/>
            <person name="Prohaska S."/>
            <person name="Pruitt K."/>
            <person name="Puig M."/>
            <person name="Quesneville H."/>
            <person name="Ram K.R."/>
            <person name="Rand D."/>
            <person name="Rasmussen M.D."/>
            <person name="Reed L.K."/>
            <person name="Reenan R."/>
            <person name="Reily A."/>
            <person name="Remington K.A."/>
            <person name="Rieger T.T."/>
            <person name="Ritchie M.G."/>
            <person name="Robin C."/>
            <person name="Rogers Y.H."/>
            <person name="Rohde C."/>
            <person name="Rozas J."/>
            <person name="Rubenfield M.J."/>
            <person name="Ruiz A."/>
            <person name="Russo S."/>
            <person name="Salzberg S.L."/>
            <person name="Sanchez-Gracia A."/>
            <person name="Saranga D.J."/>
            <person name="Sato H."/>
            <person name="Schaeffer S.W."/>
            <person name="Schatz M.C."/>
            <person name="Schlenke T."/>
            <person name="Schwartz R."/>
            <person name="Segarra C."/>
            <person name="Singh R.S."/>
            <person name="Sirot L."/>
            <person name="Sirota M."/>
            <person name="Sisneros N.B."/>
            <person name="Smith C.D."/>
            <person name="Smith T.F."/>
            <person name="Spieth J."/>
            <person name="Stage D.E."/>
            <person name="Stark A."/>
            <person name="Stephan W."/>
            <person name="Strausberg R.L."/>
            <person name="Strempel S."/>
            <person name="Sturgill D."/>
            <person name="Sutton G."/>
            <person name="Sutton G.G."/>
            <person name="Tao W."/>
            <person name="Teichmann S."/>
            <person name="Tobari Y.N."/>
            <person name="Tomimura Y."/>
            <person name="Tsolas J.M."/>
            <person name="Valente V.L."/>
            <person name="Venter E."/>
            <person name="Venter J.C."/>
            <person name="Vicario S."/>
            <person name="Vieira F.G."/>
            <person name="Vilella A.J."/>
            <person name="Villasante A."/>
            <person name="Walenz B."/>
            <person name="Wang J."/>
            <person name="Wasserman M."/>
            <person name="Watts T."/>
            <person name="Wilson D."/>
            <person name="Wilson R.K."/>
            <person name="Wing R.A."/>
            <person name="Wolfner M.F."/>
            <person name="Wong A."/>
            <person name="Wong G.K."/>
            <person name="Wu C.I."/>
            <person name="Wu G."/>
            <person name="Yamamoto D."/>
            <person name="Yang H.P."/>
            <person name="Yang S.P."/>
            <person name="Yorke J.A."/>
            <person name="Yoshida K."/>
            <person name="Zdobnov E."/>
            <person name="Zhang P."/>
            <person name="Zhang Y."/>
            <person name="Zimin A.V."/>
            <person name="Baldwin J."/>
            <person name="Abdouelleil A."/>
            <person name="Abdulkadir J."/>
            <person name="Abebe A."/>
            <person name="Abera B."/>
            <person name="Abreu J."/>
            <person name="Acer S.C."/>
            <person name="Aftuck L."/>
            <person name="Alexander A."/>
            <person name="An P."/>
            <person name="Anderson E."/>
            <person name="Anderson S."/>
            <person name="Arachi H."/>
            <person name="Azer M."/>
            <person name="Bachantsang P."/>
            <person name="Barry A."/>
            <person name="Bayul T."/>
            <person name="Berlin A."/>
            <person name="Bessette D."/>
            <person name="Bloom T."/>
            <person name="Blye J."/>
            <person name="Boguslavskiy L."/>
            <person name="Bonnet C."/>
            <person name="Boukhgalter B."/>
            <person name="Bourzgui I."/>
            <person name="Brown A."/>
            <person name="Cahill P."/>
            <person name="Channer S."/>
            <person name="Cheshatsang Y."/>
            <person name="Chuda L."/>
            <person name="Citroen M."/>
            <person name="Collymore A."/>
            <person name="Cooke P."/>
            <person name="Costello M."/>
            <person name="D'Aco K."/>
            <person name="Daza R."/>
            <person name="De Haan G."/>
            <person name="DeGray S."/>
            <person name="DeMaso C."/>
            <person name="Dhargay N."/>
            <person name="Dooley K."/>
            <person name="Dooley E."/>
            <person name="Doricent M."/>
            <person name="Dorje P."/>
            <person name="Dorjee K."/>
            <person name="Dupes A."/>
            <person name="Elong R."/>
            <person name="Falk J."/>
            <person name="Farina A."/>
            <person name="Faro S."/>
            <person name="Ferguson D."/>
            <person name="Fisher S."/>
            <person name="Foley C.D."/>
            <person name="Franke A."/>
            <person name="Friedrich D."/>
            <person name="Gadbois L."/>
            <person name="Gearin G."/>
            <person name="Gearin C.R."/>
            <person name="Giannoukos G."/>
            <person name="Goode T."/>
            <person name="Graham J."/>
            <person name="Grandbois E."/>
            <person name="Grewal S."/>
            <person name="Gyaltsen K."/>
            <person name="Hafez N."/>
            <person name="Hagos B."/>
            <person name="Hall J."/>
            <person name="Henson C."/>
            <person name="Hollinger A."/>
            <person name="Honan T."/>
            <person name="Huard M.D."/>
            <person name="Hughes L."/>
            <person name="Hurhula B."/>
            <person name="Husby M.E."/>
            <person name="Kamat A."/>
            <person name="Kanga B."/>
            <person name="Kashin S."/>
            <person name="Khazanovich D."/>
            <person name="Kisner P."/>
            <person name="Lance K."/>
            <person name="Lara M."/>
            <person name="Lee W."/>
            <person name="Lennon N."/>
            <person name="Letendre F."/>
            <person name="LeVine R."/>
            <person name="Lipovsky A."/>
            <person name="Liu X."/>
            <person name="Liu J."/>
            <person name="Liu S."/>
            <person name="Lokyitsang T."/>
            <person name="Lokyitsang Y."/>
            <person name="Lubonja R."/>
            <person name="Lui A."/>
            <person name="MacDonald P."/>
            <person name="Magnisalis V."/>
            <person name="Maru K."/>
            <person name="Matthews C."/>
            <person name="McCusker W."/>
            <person name="McDonough S."/>
            <person name="Mehta T."/>
            <person name="Meldrim J."/>
            <person name="Meneus L."/>
            <person name="Mihai O."/>
            <person name="Mihalev A."/>
            <person name="Mihova T."/>
            <person name="Mittelman R."/>
            <person name="Mlenga V."/>
            <person name="Montmayeur A."/>
            <person name="Mulrain L."/>
            <person name="Navidi A."/>
            <person name="Naylor J."/>
            <person name="Negash T."/>
            <person name="Nguyen T."/>
            <person name="Nguyen N."/>
            <person name="Nicol R."/>
            <person name="Norbu C."/>
            <person name="Norbu N."/>
            <person name="Novod N."/>
            <person name="O'Neill B."/>
            <person name="Osman S."/>
            <person name="Markiewicz E."/>
            <person name="Oyono O.L."/>
            <person name="Patti C."/>
            <person name="Phunkhang P."/>
            <person name="Pierre F."/>
            <person name="Priest M."/>
            <person name="Raghuraman S."/>
            <person name="Rege F."/>
            <person name="Reyes R."/>
            <person name="Rise C."/>
            <person name="Rogov P."/>
            <person name="Ross K."/>
            <person name="Ryan E."/>
            <person name="Settipalli S."/>
            <person name="Shea T."/>
            <person name="Sherpa N."/>
            <person name="Shi L."/>
            <person name="Shih D."/>
            <person name="Sparrow T."/>
            <person name="Spaulding J."/>
            <person name="Stalker J."/>
            <person name="Stange-Thomann N."/>
            <person name="Stavropoulos S."/>
            <person name="Stone C."/>
            <person name="Strader C."/>
            <person name="Tesfaye S."/>
            <person name="Thomson T."/>
            <person name="Thoulutsang Y."/>
            <person name="Thoulutsang D."/>
            <person name="Topham K."/>
            <person name="Topping I."/>
            <person name="Tsamla T."/>
            <person name="Vassiliev H."/>
            <person name="Vo A."/>
            <person name="Wangchuk T."/>
            <person name="Wangdi T."/>
            <person name="Weiand M."/>
            <person name="Wilkinson J."/>
            <person name="Wilson A."/>
            <person name="Yadav S."/>
            <person name="Young G."/>
            <person name="Yu Q."/>
            <person name="Zembek L."/>
            <person name="Zhong D."/>
            <person name="Zimmer A."/>
            <person name="Zwirko Z."/>
            <person name="Jaffe D.B."/>
            <person name="Alvarez P."/>
            <person name="Brockman W."/>
            <person name="Butler J."/>
            <person name="Chin C."/>
            <person name="Gnerre S."/>
            <person name="Grabherr M."/>
            <person name="Kleber M."/>
            <person name="Mauceli E."/>
            <person name="MacCallum I."/>
        </authorList>
    </citation>
    <scope>NUCLEOTIDE SEQUENCE [LARGE SCALE GENOMIC DNA]</scope>
    <source>
        <strain evidence="3">Rob3c / Tucson 14021-0248.25</strain>
    </source>
</reference>
<organism evidence="3">
    <name type="scientific">Drosophila sechellia</name>
    <name type="common">Fruit fly</name>
    <dbReference type="NCBI Taxonomy" id="7238"/>
    <lineage>
        <taxon>Eukaryota</taxon>
        <taxon>Metazoa</taxon>
        <taxon>Ecdysozoa</taxon>
        <taxon>Arthropoda</taxon>
        <taxon>Hexapoda</taxon>
        <taxon>Insecta</taxon>
        <taxon>Pterygota</taxon>
        <taxon>Neoptera</taxon>
        <taxon>Endopterygota</taxon>
        <taxon>Diptera</taxon>
        <taxon>Brachycera</taxon>
        <taxon>Muscomorpha</taxon>
        <taxon>Ephydroidea</taxon>
        <taxon>Drosophilidae</taxon>
        <taxon>Drosophila</taxon>
        <taxon>Sophophora</taxon>
    </lineage>
</organism>
<proteinExistence type="predicted"/>
<feature type="compositionally biased region" description="Acidic residues" evidence="1">
    <location>
        <begin position="56"/>
        <end position="77"/>
    </location>
</feature>
<accession>B4IGR4</accession>
<keyword evidence="3" id="KW-1185">Reference proteome</keyword>
<gene>
    <name evidence="2" type="primary">Dsec\GM11623</name>
    <name evidence="2" type="ORF">Dsec_GM11623</name>
</gene>
<evidence type="ECO:0000313" key="3">
    <source>
        <dbReference type="Proteomes" id="UP000001292"/>
    </source>
</evidence>
<dbReference type="AlphaFoldDB" id="B4IGR4"/>
<sequence length="91" mass="10085">MPNTRGRTPLVAPCMPVSPYPRDIYCPPSENVTPPETASILQHLHLHLQPGRNDLESDEDAHGDEEEDEAEDSEGDSDTQRTTDHGRPGVR</sequence>
<protein>
    <submittedName>
        <fullName evidence="2">GM11623</fullName>
    </submittedName>
</protein>
<evidence type="ECO:0000313" key="2">
    <source>
        <dbReference type="EMBL" id="EDW49014.1"/>
    </source>
</evidence>
<name>B4IGR4_DROSE</name>
<dbReference type="EMBL" id="CH480836">
    <property type="protein sequence ID" value="EDW49014.1"/>
    <property type="molecule type" value="Genomic_DNA"/>
</dbReference>
<dbReference type="HOGENOM" id="CLU_2429410_0_0_1"/>
<dbReference type="Proteomes" id="UP000001292">
    <property type="component" value="Unassembled WGS sequence"/>
</dbReference>